<evidence type="ECO:0000256" key="5">
    <source>
        <dbReference type="SAM" id="SignalP"/>
    </source>
</evidence>
<comment type="subcellular location">
    <subcellularLocation>
        <location evidence="1">Membrane</location>
        <topology evidence="1">Single-pass membrane protein</topology>
    </subcellularLocation>
</comment>
<dbReference type="GO" id="GO:0097347">
    <property type="term" value="C:TAM protein secretion complex"/>
    <property type="evidence" value="ECO:0007669"/>
    <property type="project" value="TreeGrafter"/>
</dbReference>
<protein>
    <recommendedName>
        <fullName evidence="6">Translocation and assembly module TamB C-terminal domain-containing protein</fullName>
    </recommendedName>
</protein>
<comment type="caution">
    <text evidence="7">The sequence shown here is derived from an EMBL/GenBank/DDBJ whole genome shotgun (WGS) entry which is preliminary data.</text>
</comment>
<organism evidence="7 8">
    <name type="scientific">Aliishimia ponticola</name>
    <dbReference type="NCBI Taxonomy" id="2499833"/>
    <lineage>
        <taxon>Bacteria</taxon>
        <taxon>Pseudomonadati</taxon>
        <taxon>Pseudomonadota</taxon>
        <taxon>Alphaproteobacteria</taxon>
        <taxon>Rhodobacterales</taxon>
        <taxon>Paracoccaceae</taxon>
        <taxon>Aliishimia</taxon>
    </lineage>
</organism>
<dbReference type="GO" id="GO:0009306">
    <property type="term" value="P:protein secretion"/>
    <property type="evidence" value="ECO:0007669"/>
    <property type="project" value="InterPro"/>
</dbReference>
<keyword evidence="2" id="KW-0812">Transmembrane</keyword>
<keyword evidence="3" id="KW-1133">Transmembrane helix</keyword>
<keyword evidence="4" id="KW-0472">Membrane</keyword>
<dbReference type="AlphaFoldDB" id="A0A4S4N983"/>
<keyword evidence="5" id="KW-0732">Signal</keyword>
<evidence type="ECO:0000256" key="4">
    <source>
        <dbReference type="ARBA" id="ARBA00023136"/>
    </source>
</evidence>
<evidence type="ECO:0000256" key="1">
    <source>
        <dbReference type="ARBA" id="ARBA00004167"/>
    </source>
</evidence>
<keyword evidence="8" id="KW-1185">Reference proteome</keyword>
<dbReference type="PANTHER" id="PTHR36985:SF1">
    <property type="entry name" value="TRANSLOCATION AND ASSEMBLY MODULE SUBUNIT TAMB"/>
    <property type="match status" value="1"/>
</dbReference>
<evidence type="ECO:0000259" key="6">
    <source>
        <dbReference type="Pfam" id="PF04357"/>
    </source>
</evidence>
<dbReference type="Pfam" id="PF04357">
    <property type="entry name" value="TamB"/>
    <property type="match status" value="1"/>
</dbReference>
<gene>
    <name evidence="7" type="ORF">E4Z66_11565</name>
</gene>
<dbReference type="InterPro" id="IPR007452">
    <property type="entry name" value="TamB_C"/>
</dbReference>
<accession>A0A4S4N983</accession>
<proteinExistence type="predicted"/>
<sequence length="1252" mass="128589">MRRVLILWLVILWPFAAVAQDSDDRGRLQAFLEDSLSDAGRTVSIIGFEGALSSQARLEELSIADETGTWITLRDVVLSWNRSALLRGALEVEELSAAELILPRLPSSDDSGPTAEASGFDGFSVPELPVSIEIGALVIDRAVIGADILGQDAVFRLSGAAQLAGGAGEASLSVTRTDDGPSGAFELAASFENDTQELEIDLSLAEDSGGIASALSGLPGAPAIDFAVTGDGVLNDFTADIVLATDGTERLGGQITLTGLTDDTERRLAAQIDGDIRPLLPEGEARDFIGPRAALDAVTLLRSDGGVTLERLTLSAQAFEVEGALALAADGWPEAFDLTGQMRPVRGNRITIPGSDVTAATADLSLQYDSAEGAGWTGTVRLTDAQSAQANLGAARLSGAGTITRNGTGLGAVDGDVTLDITGLELADPALAQAVGAELTGALSFAYAEDQPLRFTEIDLIGAGTTARGQITLAGLTDGLRLTVTPDLTVNTPDLGRFSALAGRALEGAARLRLTGRAEPIAGRFDLALNGSTSGLAVDIAQVDPLLEGTGALDAKVRRTEEGTFLETFTLGTDHVTLTAEGALQTGKSRIDYSFDLPRLERALPELPGAFSATGTARQSGETWTVTTDLNAPGNATAQLEARATLTDALGPITGSLTARIDQLSAYSRLAGRSLSGALDARATGTVNPETLAFEVDATTTGQDLSIAQAEVDTLLQGTSTVTAKAQGDGNGAYQIESLQARSSQLRADLSGTYSAAQTNLQFDVGLSDLARFVSGLTGGATAQGTLSHDGGPWQIATDFTGPGGTSARVSGTAAQDFQTVNLAASGSAHIAVANRFIAPNIASGLAQFDLRIDGAPGLDAVSGTVQTSDAALVAPGQPVGLRDIAGTIQLGAGTAQVDITADVTPGGRATVTGPVTLSGDYNANLAVGLRNIELEEPGLLDTTATGNLTVRGPLTGGALIAGRIDLGDVNIRISDAFGSSAGDLPGLTHINTPSDVRQTQIRAGVTDTKQGDNSEESSGPAYLLDVTVAAPSRVFVRGRGLDAELGGTIAVGGTTSAIAPSGRFDLVRGRMDILGKRIDLIEGYAQLRGGLDPAIYLLAQTDSGDIVINITVEGTASSPEISVSSTPDLPQDEVFAQLLFGKDLTEISAFQALRIASAVATLLGKGGDGIVSQLREGFGLDDLDVVTNDDGTTAVRAGKYISENVYSDVTTSSDGDTEINLNLDVSPNLTLRGSAGSDGQTGLGIFFEKDY</sequence>
<feature type="chain" id="PRO_5020839496" description="Translocation and assembly module TamB C-terminal domain-containing protein" evidence="5">
    <location>
        <begin position="20"/>
        <end position="1252"/>
    </location>
</feature>
<evidence type="ECO:0000256" key="3">
    <source>
        <dbReference type="ARBA" id="ARBA00022989"/>
    </source>
</evidence>
<evidence type="ECO:0000313" key="8">
    <source>
        <dbReference type="Proteomes" id="UP000306602"/>
    </source>
</evidence>
<dbReference type="Proteomes" id="UP000306602">
    <property type="component" value="Unassembled WGS sequence"/>
</dbReference>
<dbReference type="PANTHER" id="PTHR36985">
    <property type="entry name" value="TRANSLOCATION AND ASSEMBLY MODULE SUBUNIT TAMB"/>
    <property type="match status" value="1"/>
</dbReference>
<name>A0A4S4N983_9RHOB</name>
<evidence type="ECO:0000313" key="7">
    <source>
        <dbReference type="EMBL" id="THH35719.1"/>
    </source>
</evidence>
<dbReference type="RefSeq" id="WP_136463189.1">
    <property type="nucleotide sequence ID" value="NZ_SRKY01000003.1"/>
</dbReference>
<evidence type="ECO:0000256" key="2">
    <source>
        <dbReference type="ARBA" id="ARBA00022692"/>
    </source>
</evidence>
<feature type="domain" description="Translocation and assembly module TamB C-terminal" evidence="6">
    <location>
        <begin position="901"/>
        <end position="1252"/>
    </location>
</feature>
<dbReference type="GO" id="GO:0005886">
    <property type="term" value="C:plasma membrane"/>
    <property type="evidence" value="ECO:0007669"/>
    <property type="project" value="InterPro"/>
</dbReference>
<feature type="signal peptide" evidence="5">
    <location>
        <begin position="1"/>
        <end position="19"/>
    </location>
</feature>
<dbReference type="OrthoDB" id="7784409at2"/>
<reference evidence="7 8" key="1">
    <citation type="submission" date="2019-04" db="EMBL/GenBank/DDBJ databases">
        <title>Shimia ponticola sp. nov., isolated from seawater.</title>
        <authorList>
            <person name="Kim Y.-O."/>
            <person name="Yoon J.-H."/>
        </authorList>
    </citation>
    <scope>NUCLEOTIDE SEQUENCE [LARGE SCALE GENOMIC DNA]</scope>
    <source>
        <strain evidence="7 8">MYP11</strain>
    </source>
</reference>
<dbReference type="EMBL" id="SRKY01000003">
    <property type="protein sequence ID" value="THH35719.1"/>
    <property type="molecule type" value="Genomic_DNA"/>
</dbReference>